<protein>
    <submittedName>
        <fullName evidence="2">Uncharacterized protein</fullName>
    </submittedName>
</protein>
<dbReference type="AlphaFoldDB" id="A0A915L907"/>
<accession>A0A915L907</accession>
<proteinExistence type="predicted"/>
<evidence type="ECO:0000313" key="1">
    <source>
        <dbReference type="Proteomes" id="UP000887565"/>
    </source>
</evidence>
<name>A0A915L907_ROMCU</name>
<dbReference type="WBParaSite" id="nRc.2.0.1.t46918-RA">
    <property type="protein sequence ID" value="nRc.2.0.1.t46918-RA"/>
    <property type="gene ID" value="nRc.2.0.1.g46918"/>
</dbReference>
<reference evidence="2" key="1">
    <citation type="submission" date="2022-11" db="UniProtKB">
        <authorList>
            <consortium name="WormBaseParasite"/>
        </authorList>
    </citation>
    <scope>IDENTIFICATION</scope>
</reference>
<sequence length="121" mass="13912">MGIQVNIPPVSGRIFNPIQQELMDSKFSFAMAWISQYFTDYFVKAFFNEIRLSLISNSAPKCLIIKIPIVEYGKVLARIKNTEVTNIQKIISERGHTLDDMRIKANNHSDYKSLLTICKKN</sequence>
<evidence type="ECO:0000313" key="2">
    <source>
        <dbReference type="WBParaSite" id="nRc.2.0.1.t46918-RA"/>
    </source>
</evidence>
<keyword evidence="1" id="KW-1185">Reference proteome</keyword>
<dbReference type="Proteomes" id="UP000887565">
    <property type="component" value="Unplaced"/>
</dbReference>
<organism evidence="1 2">
    <name type="scientific">Romanomermis culicivorax</name>
    <name type="common">Nematode worm</name>
    <dbReference type="NCBI Taxonomy" id="13658"/>
    <lineage>
        <taxon>Eukaryota</taxon>
        <taxon>Metazoa</taxon>
        <taxon>Ecdysozoa</taxon>
        <taxon>Nematoda</taxon>
        <taxon>Enoplea</taxon>
        <taxon>Dorylaimia</taxon>
        <taxon>Mermithida</taxon>
        <taxon>Mermithoidea</taxon>
        <taxon>Mermithidae</taxon>
        <taxon>Romanomermis</taxon>
    </lineage>
</organism>